<organism evidence="1 2">
    <name type="scientific">Romanomermis culicivorax</name>
    <name type="common">Nematode worm</name>
    <dbReference type="NCBI Taxonomy" id="13658"/>
    <lineage>
        <taxon>Eukaryota</taxon>
        <taxon>Metazoa</taxon>
        <taxon>Ecdysozoa</taxon>
        <taxon>Nematoda</taxon>
        <taxon>Enoplea</taxon>
        <taxon>Dorylaimia</taxon>
        <taxon>Mermithida</taxon>
        <taxon>Mermithoidea</taxon>
        <taxon>Mermithidae</taxon>
        <taxon>Romanomermis</taxon>
    </lineage>
</organism>
<evidence type="ECO:0000313" key="2">
    <source>
        <dbReference type="WBParaSite" id="nRc.2.0.1.t19461-RA"/>
    </source>
</evidence>
<dbReference type="WBParaSite" id="nRc.2.0.1.t19461-RA">
    <property type="protein sequence ID" value="nRc.2.0.1.t19461-RA"/>
    <property type="gene ID" value="nRc.2.0.1.g19461"/>
</dbReference>
<name>A0A915IZ31_ROMCU</name>
<reference evidence="2" key="1">
    <citation type="submission" date="2022-11" db="UniProtKB">
        <authorList>
            <consortium name="WormBaseParasite"/>
        </authorList>
    </citation>
    <scope>IDENTIFICATION</scope>
</reference>
<sequence length="93" mass="10365">MVPPNCIDDTGLSSRKSITRQPDARLTSWRMPTHSGCWVMSVMIGPSSVVVDGMQHFYSAGGLDSWQCNCDNGRQLLGRRQQHLKSGCPCHCW</sequence>
<proteinExistence type="predicted"/>
<protein>
    <submittedName>
        <fullName evidence="2">Uncharacterized protein</fullName>
    </submittedName>
</protein>
<dbReference type="Proteomes" id="UP000887565">
    <property type="component" value="Unplaced"/>
</dbReference>
<dbReference type="AlphaFoldDB" id="A0A915IZ31"/>
<accession>A0A915IZ31</accession>
<keyword evidence="1" id="KW-1185">Reference proteome</keyword>
<evidence type="ECO:0000313" key="1">
    <source>
        <dbReference type="Proteomes" id="UP000887565"/>
    </source>
</evidence>